<organism evidence="3">
    <name type="scientific">Candidatus Kentrum sp. DK</name>
    <dbReference type="NCBI Taxonomy" id="2126562"/>
    <lineage>
        <taxon>Bacteria</taxon>
        <taxon>Pseudomonadati</taxon>
        <taxon>Pseudomonadota</taxon>
        <taxon>Gammaproteobacteria</taxon>
        <taxon>Candidatus Kentrum</taxon>
    </lineage>
</organism>
<evidence type="ECO:0000256" key="1">
    <source>
        <dbReference type="SAM" id="MobiDB-lite"/>
    </source>
</evidence>
<name>A0A450THE9_9GAMM</name>
<dbReference type="EMBL" id="CAADEY010000151">
    <property type="protein sequence ID" value="VFJ66592.1"/>
    <property type="molecule type" value="Genomic_DNA"/>
</dbReference>
<feature type="region of interest" description="Disordered" evidence="1">
    <location>
        <begin position="1"/>
        <end position="20"/>
    </location>
</feature>
<proteinExistence type="predicted"/>
<reference evidence="3" key="1">
    <citation type="submission" date="2019-02" db="EMBL/GenBank/DDBJ databases">
        <authorList>
            <person name="Gruber-Vodicka R. H."/>
            <person name="Seah K. B. B."/>
        </authorList>
    </citation>
    <scope>NUCLEOTIDE SEQUENCE</scope>
    <source>
        <strain evidence="3">BECK_DK161</strain>
        <strain evidence="2">BECK_DK47</strain>
    </source>
</reference>
<dbReference type="EMBL" id="CAADEX010000101">
    <property type="protein sequence ID" value="VFJ61464.1"/>
    <property type="molecule type" value="Genomic_DNA"/>
</dbReference>
<gene>
    <name evidence="2" type="ORF">BECKDK2373B_GA0170837_110111</name>
    <name evidence="3" type="ORF">BECKDK2373C_GA0170839_11513</name>
</gene>
<sequence length="36" mass="3987">MRNAVDLQMKGETGPIIPEGNRAGETVVFREENAEK</sequence>
<evidence type="ECO:0000313" key="3">
    <source>
        <dbReference type="EMBL" id="VFJ66592.1"/>
    </source>
</evidence>
<accession>A0A450THE9</accession>
<dbReference type="AlphaFoldDB" id="A0A450THE9"/>
<protein>
    <submittedName>
        <fullName evidence="3">Uncharacterized protein</fullName>
    </submittedName>
</protein>
<evidence type="ECO:0000313" key="2">
    <source>
        <dbReference type="EMBL" id="VFJ61464.1"/>
    </source>
</evidence>